<dbReference type="EMBL" id="FNTL01000003">
    <property type="protein sequence ID" value="SEB44454.1"/>
    <property type="molecule type" value="Genomic_DNA"/>
</dbReference>
<dbReference type="Proteomes" id="UP000183407">
    <property type="component" value="Unassembled WGS sequence"/>
</dbReference>
<evidence type="ECO:0000313" key="11">
    <source>
        <dbReference type="Proteomes" id="UP000183407"/>
    </source>
</evidence>
<evidence type="ECO:0000313" key="10">
    <source>
        <dbReference type="EMBL" id="SEB44454.1"/>
    </source>
</evidence>
<dbReference type="SUPFAM" id="SSF161098">
    <property type="entry name" value="MetI-like"/>
    <property type="match status" value="1"/>
</dbReference>
<dbReference type="AlphaFoldDB" id="A0A1H4JDQ4"/>
<comment type="subcellular location">
    <subcellularLocation>
        <location evidence="1 7">Cell membrane</location>
        <topology evidence="1 7">Multi-pass membrane protein</topology>
    </subcellularLocation>
</comment>
<dbReference type="PROSITE" id="PS50928">
    <property type="entry name" value="ABC_TM1"/>
    <property type="match status" value="1"/>
</dbReference>
<dbReference type="PANTHER" id="PTHR43163">
    <property type="entry name" value="DIPEPTIDE TRANSPORT SYSTEM PERMEASE PROTEIN DPPB-RELATED"/>
    <property type="match status" value="1"/>
</dbReference>
<keyword evidence="4 7" id="KW-0812">Transmembrane</keyword>
<keyword evidence="6 7" id="KW-0472">Membrane</keyword>
<sequence length="339" mass="36503">MSTTEVMAAPHRTVSAPKGPTPPHTSRLRGVRTRYIVRKLVSASAMIIAAITLAFVSMHLAPGDPVSVVTGDASNPELRATIEADWGLDKPLIAQYWAYLTNVLHGDFGRSYVRGEDVSEILFGTRLSATAQLAGAALIFALLIALALAMTTAGRAGFVPKLVQTSELTLASMPYFWLGLILISVFAFNLRVLPVTAGNEIQRLIMPAFTLALPTAAVLSQVLREGMERSLEQPYSLTARARGIGPARLKSRHALRHSLIPATTLAGWIVSGLLTGTVVVEEVFGRPGIGRATVEAVMYQDIPVVLGVAILSSAVYIVVTVLVDISYLWIDPRLKDRVR</sequence>
<organism evidence="10 11">
    <name type="scientific">Rhodococcus jostii</name>
    <dbReference type="NCBI Taxonomy" id="132919"/>
    <lineage>
        <taxon>Bacteria</taxon>
        <taxon>Bacillati</taxon>
        <taxon>Actinomycetota</taxon>
        <taxon>Actinomycetes</taxon>
        <taxon>Mycobacteriales</taxon>
        <taxon>Nocardiaceae</taxon>
        <taxon>Rhodococcus</taxon>
    </lineage>
</organism>
<evidence type="ECO:0000256" key="6">
    <source>
        <dbReference type="ARBA" id="ARBA00023136"/>
    </source>
</evidence>
<dbReference type="Pfam" id="PF19300">
    <property type="entry name" value="BPD_transp_1_N"/>
    <property type="match status" value="1"/>
</dbReference>
<dbReference type="InterPro" id="IPR045621">
    <property type="entry name" value="BPD_transp_1_N"/>
</dbReference>
<evidence type="ECO:0000256" key="8">
    <source>
        <dbReference type="SAM" id="MobiDB-lite"/>
    </source>
</evidence>
<feature type="transmembrane region" description="Helical" evidence="7">
    <location>
        <begin position="204"/>
        <end position="223"/>
    </location>
</feature>
<dbReference type="Pfam" id="PF00528">
    <property type="entry name" value="BPD_transp_1"/>
    <property type="match status" value="1"/>
</dbReference>
<feature type="transmembrane region" description="Helical" evidence="7">
    <location>
        <begin position="258"/>
        <end position="280"/>
    </location>
</feature>
<keyword evidence="5 7" id="KW-1133">Transmembrane helix</keyword>
<dbReference type="PANTHER" id="PTHR43163:SF6">
    <property type="entry name" value="DIPEPTIDE TRANSPORT SYSTEM PERMEASE PROTEIN DPPB-RELATED"/>
    <property type="match status" value="1"/>
</dbReference>
<dbReference type="Gene3D" id="1.10.3720.10">
    <property type="entry name" value="MetI-like"/>
    <property type="match status" value="1"/>
</dbReference>
<accession>A0A1H4JDQ4</accession>
<comment type="similarity">
    <text evidence="7">Belongs to the binding-protein-dependent transport system permease family.</text>
</comment>
<evidence type="ECO:0000256" key="1">
    <source>
        <dbReference type="ARBA" id="ARBA00004651"/>
    </source>
</evidence>
<protein>
    <submittedName>
        <fullName evidence="10">Peptide/nickel transport system permease protein</fullName>
    </submittedName>
</protein>
<feature type="transmembrane region" description="Helical" evidence="7">
    <location>
        <begin position="40"/>
        <end position="61"/>
    </location>
</feature>
<evidence type="ECO:0000259" key="9">
    <source>
        <dbReference type="PROSITE" id="PS50928"/>
    </source>
</evidence>
<evidence type="ECO:0000256" key="2">
    <source>
        <dbReference type="ARBA" id="ARBA00022448"/>
    </source>
</evidence>
<keyword evidence="2 7" id="KW-0813">Transport</keyword>
<feature type="transmembrane region" description="Helical" evidence="7">
    <location>
        <begin position="175"/>
        <end position="192"/>
    </location>
</feature>
<evidence type="ECO:0000256" key="3">
    <source>
        <dbReference type="ARBA" id="ARBA00022475"/>
    </source>
</evidence>
<dbReference type="GO" id="GO:0071916">
    <property type="term" value="F:dipeptide transmembrane transporter activity"/>
    <property type="evidence" value="ECO:0007669"/>
    <property type="project" value="TreeGrafter"/>
</dbReference>
<feature type="domain" description="ABC transmembrane type-1" evidence="9">
    <location>
        <begin position="127"/>
        <end position="327"/>
    </location>
</feature>
<dbReference type="OrthoDB" id="9778910at2"/>
<dbReference type="CDD" id="cd06261">
    <property type="entry name" value="TM_PBP2"/>
    <property type="match status" value="1"/>
</dbReference>
<evidence type="ECO:0000256" key="5">
    <source>
        <dbReference type="ARBA" id="ARBA00022989"/>
    </source>
</evidence>
<evidence type="ECO:0000256" key="4">
    <source>
        <dbReference type="ARBA" id="ARBA00022692"/>
    </source>
</evidence>
<proteinExistence type="inferred from homology"/>
<reference evidence="11" key="1">
    <citation type="submission" date="2016-10" db="EMBL/GenBank/DDBJ databases">
        <authorList>
            <person name="Varghese N."/>
        </authorList>
    </citation>
    <scope>NUCLEOTIDE SEQUENCE [LARGE SCALE GENOMIC DNA]</scope>
    <source>
        <strain evidence="11">DSM 44719</strain>
    </source>
</reference>
<feature type="region of interest" description="Disordered" evidence="8">
    <location>
        <begin position="1"/>
        <end position="27"/>
    </location>
</feature>
<feature type="transmembrane region" description="Helical" evidence="7">
    <location>
        <begin position="133"/>
        <end position="154"/>
    </location>
</feature>
<dbReference type="InterPro" id="IPR035906">
    <property type="entry name" value="MetI-like_sf"/>
</dbReference>
<feature type="transmembrane region" description="Helical" evidence="7">
    <location>
        <begin position="304"/>
        <end position="330"/>
    </location>
</feature>
<gene>
    <name evidence="10" type="ORF">SAMN04490220_0834</name>
</gene>
<dbReference type="InterPro" id="IPR000515">
    <property type="entry name" value="MetI-like"/>
</dbReference>
<name>A0A1H4JDQ4_RHOJO</name>
<evidence type="ECO:0000256" key="7">
    <source>
        <dbReference type="RuleBase" id="RU363032"/>
    </source>
</evidence>
<dbReference type="GO" id="GO:0005886">
    <property type="term" value="C:plasma membrane"/>
    <property type="evidence" value="ECO:0007669"/>
    <property type="project" value="UniProtKB-SubCell"/>
</dbReference>
<keyword evidence="3" id="KW-1003">Cell membrane</keyword>